<dbReference type="HAMAP" id="MF_01935">
    <property type="entry name" value="MenF"/>
    <property type="match status" value="1"/>
</dbReference>
<dbReference type="SUPFAM" id="SSF56322">
    <property type="entry name" value="ADC synthase"/>
    <property type="match status" value="1"/>
</dbReference>
<evidence type="ECO:0000313" key="6">
    <source>
        <dbReference type="EMBL" id="MEN2768327.1"/>
    </source>
</evidence>
<dbReference type="PANTHER" id="PTHR42839:SF1">
    <property type="entry name" value="ISOCHORISMATE SYNTHASE MENF"/>
    <property type="match status" value="1"/>
</dbReference>
<sequence length="460" mass="51622">MIKVREETLESTLEMAVNSIESSESRLVSFTKKIDEVDALQFFEAGKHLKTNRSFWSSTIDNFTMVGLGSAYLIADEEVNLQTIHKKWNALLHNAIINNNYQTPGTGVTAMGGMAFDPLKARTPLWKKFSKSELRIPEFTLVQDREQAYITYTVMVNKVDNPSEIARYILEKEEILLSHADTTLHDIQVKAREEIQPHQWKNTVGKATQYISSGKADKIVLARELRLKLTEEANVTAVLASLMESQPTSYVFAYEQAGDCFIGATPERLVKVEESQLLSTCLAGTAPRGLNQTEDEKFGYQLLHDKKNLEEHNYVVQMIKGSIQSLCSSIQIPETPVLYKLRNLQHLYTPVHGILKDDYSIFNVIEKLHPTPALGGEPREKAVSFIRENELLDRGWYGAPIGWLDSNQNGEFAVAIRSGLLQGNEASLFAGCGVVKDSDPEEEYEETSLKFLPMLTVLGG</sequence>
<dbReference type="NCBIfam" id="TIGR00543">
    <property type="entry name" value="isochor_syn"/>
    <property type="match status" value="1"/>
</dbReference>
<dbReference type="InterPro" id="IPR015890">
    <property type="entry name" value="Chorismate_C"/>
</dbReference>
<evidence type="ECO:0000256" key="1">
    <source>
        <dbReference type="ARBA" id="ARBA00000799"/>
    </source>
</evidence>
<feature type="active site" description="Proton acceptor" evidence="4">
    <location>
        <position position="218"/>
    </location>
</feature>
<feature type="active site" description="Proton donor" evidence="4">
    <location>
        <position position="267"/>
    </location>
</feature>
<evidence type="ECO:0000256" key="4">
    <source>
        <dbReference type="HAMAP-Rule" id="MF_01935"/>
    </source>
</evidence>
<dbReference type="RefSeq" id="WP_345825815.1">
    <property type="nucleotide sequence ID" value="NZ_JBDIML010000005.1"/>
</dbReference>
<dbReference type="EC" id="5.4.4.2" evidence="4"/>
<evidence type="ECO:0000313" key="7">
    <source>
        <dbReference type="Proteomes" id="UP001444625"/>
    </source>
</evidence>
<name>A0ABU9XN95_9BACI</name>
<evidence type="ECO:0000259" key="5">
    <source>
        <dbReference type="Pfam" id="PF00425"/>
    </source>
</evidence>
<comment type="similarity">
    <text evidence="2 4">Belongs to the isochorismate synthase family.</text>
</comment>
<dbReference type="EMBL" id="JBDIML010000005">
    <property type="protein sequence ID" value="MEN2768327.1"/>
    <property type="molecule type" value="Genomic_DNA"/>
</dbReference>
<keyword evidence="4" id="KW-0479">Metal-binding</keyword>
<comment type="function">
    <text evidence="4">Catalyzes the conversion of chorismate to isochorismate.</text>
</comment>
<organism evidence="6 7">
    <name type="scientific">Ornithinibacillus xuwenensis</name>
    <dbReference type="NCBI Taxonomy" id="3144668"/>
    <lineage>
        <taxon>Bacteria</taxon>
        <taxon>Bacillati</taxon>
        <taxon>Bacillota</taxon>
        <taxon>Bacilli</taxon>
        <taxon>Bacillales</taxon>
        <taxon>Bacillaceae</taxon>
        <taxon>Ornithinibacillus</taxon>
    </lineage>
</organism>
<accession>A0ABU9XN95</accession>
<proteinExistence type="inferred from homology"/>
<dbReference type="Proteomes" id="UP001444625">
    <property type="component" value="Unassembled WGS sequence"/>
</dbReference>
<comment type="cofactor">
    <cofactor evidence="4">
        <name>Mg(2+)</name>
        <dbReference type="ChEBI" id="CHEBI:18420"/>
    </cofactor>
</comment>
<comment type="caution">
    <text evidence="6">The sequence shown here is derived from an EMBL/GenBank/DDBJ whole genome shotgun (WGS) entry which is preliminary data.</text>
</comment>
<feature type="binding site" evidence="4">
    <location>
        <position position="311"/>
    </location>
    <ligand>
        <name>Mg(2+)</name>
        <dbReference type="ChEBI" id="CHEBI:18420"/>
    </ligand>
</feature>
<dbReference type="InterPro" id="IPR004561">
    <property type="entry name" value="IsoChor_synthase"/>
</dbReference>
<dbReference type="Gene3D" id="3.60.120.10">
    <property type="entry name" value="Anthranilate synthase"/>
    <property type="match status" value="1"/>
</dbReference>
<keyword evidence="3 4" id="KW-0413">Isomerase</keyword>
<feature type="binding site" evidence="4">
    <location>
        <position position="446"/>
    </location>
    <ligand>
        <name>Mg(2+)</name>
        <dbReference type="ChEBI" id="CHEBI:18420"/>
    </ligand>
</feature>
<dbReference type="InterPro" id="IPR034681">
    <property type="entry name" value="MenF"/>
</dbReference>
<dbReference type="InterPro" id="IPR005801">
    <property type="entry name" value="ADC_synthase"/>
</dbReference>
<keyword evidence="4" id="KW-0474">Menaquinone biosynthesis</keyword>
<comment type="pathway">
    <text evidence="4">Quinol/quinone metabolism; 1,4-dihydroxy-2-naphthoate biosynthesis; 1,4-dihydroxy-2-naphthoate from chorismate: step 1/7.</text>
</comment>
<dbReference type="Pfam" id="PF00425">
    <property type="entry name" value="Chorismate_bind"/>
    <property type="match status" value="1"/>
</dbReference>
<gene>
    <name evidence="4" type="primary">menF</name>
    <name evidence="6" type="ORF">ABC228_14185</name>
</gene>
<keyword evidence="7" id="KW-1185">Reference proteome</keyword>
<comment type="catalytic activity">
    <reaction evidence="1 4">
        <text>chorismate = isochorismate</text>
        <dbReference type="Rhea" id="RHEA:18985"/>
        <dbReference type="ChEBI" id="CHEBI:29748"/>
        <dbReference type="ChEBI" id="CHEBI:29780"/>
        <dbReference type="EC" id="5.4.4.2"/>
    </reaction>
</comment>
<dbReference type="PANTHER" id="PTHR42839">
    <property type="entry name" value="ISOCHORISMATE SYNTHASE ENTC"/>
    <property type="match status" value="1"/>
</dbReference>
<evidence type="ECO:0000256" key="2">
    <source>
        <dbReference type="ARBA" id="ARBA00005297"/>
    </source>
</evidence>
<feature type="domain" description="Chorismate-utilising enzyme C-terminal" evidence="5">
    <location>
        <begin position="198"/>
        <end position="450"/>
    </location>
</feature>
<dbReference type="GO" id="GO:0008909">
    <property type="term" value="F:isochorismate synthase activity"/>
    <property type="evidence" value="ECO:0007669"/>
    <property type="project" value="UniProtKB-EC"/>
</dbReference>
<reference evidence="6 7" key="1">
    <citation type="submission" date="2024-05" db="EMBL/GenBank/DDBJ databases">
        <authorList>
            <person name="Haq I."/>
            <person name="Ullah Z."/>
            <person name="Ahmad R."/>
            <person name="Li M."/>
            <person name="Tong Y."/>
        </authorList>
    </citation>
    <scope>NUCLEOTIDE SEQUENCE [LARGE SCALE GENOMIC DNA]</scope>
    <source>
        <strain evidence="6 7">16A2E</strain>
    </source>
</reference>
<keyword evidence="4" id="KW-0460">Magnesium</keyword>
<protein>
    <recommendedName>
        <fullName evidence="4">Isochorismate synthase MenF</fullName>
        <ecNumber evidence="4">5.4.4.2</ecNumber>
    </recommendedName>
    <alternativeName>
        <fullName evidence="4">Isochorismate mutase</fullName>
    </alternativeName>
</protein>
<evidence type="ECO:0000256" key="3">
    <source>
        <dbReference type="ARBA" id="ARBA00023235"/>
    </source>
</evidence>
<comment type="pathway">
    <text evidence="4">Quinol/quinone metabolism; menaquinone biosynthesis.</text>
</comment>